<sequence length="42" mass="4990">MPKLLQGCNWLAVNQTLQLSKIYWSHGHYRFLKNHRVIQLPG</sequence>
<evidence type="ECO:0000313" key="1">
    <source>
        <dbReference type="EMBL" id="SJM90830.1"/>
    </source>
</evidence>
<gene>
    <name evidence="1" type="ORF">CRENPOLYSF2_1870012</name>
</gene>
<dbReference type="Proteomes" id="UP000195442">
    <property type="component" value="Unassembled WGS sequence"/>
</dbReference>
<keyword evidence="2" id="KW-1185">Reference proteome</keyword>
<proteinExistence type="predicted"/>
<evidence type="ECO:0000313" key="2">
    <source>
        <dbReference type="Proteomes" id="UP000195442"/>
    </source>
</evidence>
<protein>
    <submittedName>
        <fullName evidence="1">Uncharacterized protein</fullName>
    </submittedName>
</protein>
<dbReference type="EMBL" id="FUKJ01000098">
    <property type="protein sequence ID" value="SJM90830.1"/>
    <property type="molecule type" value="Genomic_DNA"/>
</dbReference>
<accession>A0A1R4H4T0</accession>
<name>A0A1R4H4T0_9GAMM</name>
<dbReference type="AlphaFoldDB" id="A0A1R4H4T0"/>
<organism evidence="1 2">
    <name type="scientific">Crenothrix polyspora</name>
    <dbReference type="NCBI Taxonomy" id="360316"/>
    <lineage>
        <taxon>Bacteria</taxon>
        <taxon>Pseudomonadati</taxon>
        <taxon>Pseudomonadota</taxon>
        <taxon>Gammaproteobacteria</taxon>
        <taxon>Methylococcales</taxon>
        <taxon>Crenotrichaceae</taxon>
        <taxon>Crenothrix</taxon>
    </lineage>
</organism>
<reference evidence="2" key="1">
    <citation type="submission" date="2017-02" db="EMBL/GenBank/DDBJ databases">
        <authorList>
            <person name="Daims H."/>
        </authorList>
    </citation>
    <scope>NUCLEOTIDE SEQUENCE [LARGE SCALE GENOMIC DNA]</scope>
</reference>